<gene>
    <name evidence="2" type="ORF">chiPu_0024485</name>
</gene>
<sequence length="105" mass="11564">MWSGSRARKSASTSRGNPISFPGCVRFWALSLSPLSEKLAREGWRSRSTVRREIRKESTSTQRRNWQSRTSYRAGLGPVFSLPLQVGEDVSLGKQEGAPVGAVLG</sequence>
<dbReference type="EMBL" id="BEZZ01040504">
    <property type="protein sequence ID" value="GCC40815.1"/>
    <property type="molecule type" value="Genomic_DNA"/>
</dbReference>
<dbReference type="Proteomes" id="UP000287033">
    <property type="component" value="Unassembled WGS sequence"/>
</dbReference>
<evidence type="ECO:0000313" key="2">
    <source>
        <dbReference type="EMBL" id="GCC40815.1"/>
    </source>
</evidence>
<comment type="caution">
    <text evidence="2">The sequence shown here is derived from an EMBL/GenBank/DDBJ whole genome shotgun (WGS) entry which is preliminary data.</text>
</comment>
<evidence type="ECO:0000313" key="3">
    <source>
        <dbReference type="Proteomes" id="UP000287033"/>
    </source>
</evidence>
<keyword evidence="3" id="KW-1185">Reference proteome</keyword>
<organism evidence="2 3">
    <name type="scientific">Chiloscyllium punctatum</name>
    <name type="common">Brownbanded bambooshark</name>
    <name type="synonym">Hemiscyllium punctatum</name>
    <dbReference type="NCBI Taxonomy" id="137246"/>
    <lineage>
        <taxon>Eukaryota</taxon>
        <taxon>Metazoa</taxon>
        <taxon>Chordata</taxon>
        <taxon>Craniata</taxon>
        <taxon>Vertebrata</taxon>
        <taxon>Chondrichthyes</taxon>
        <taxon>Elasmobranchii</taxon>
        <taxon>Galeomorphii</taxon>
        <taxon>Galeoidea</taxon>
        <taxon>Orectolobiformes</taxon>
        <taxon>Hemiscylliidae</taxon>
        <taxon>Chiloscyllium</taxon>
    </lineage>
</organism>
<proteinExistence type="predicted"/>
<reference evidence="2 3" key="1">
    <citation type="journal article" date="2018" name="Nat. Ecol. Evol.">
        <title>Shark genomes provide insights into elasmobranch evolution and the origin of vertebrates.</title>
        <authorList>
            <person name="Hara Y"/>
            <person name="Yamaguchi K"/>
            <person name="Onimaru K"/>
            <person name="Kadota M"/>
            <person name="Koyanagi M"/>
            <person name="Keeley SD"/>
            <person name="Tatsumi K"/>
            <person name="Tanaka K"/>
            <person name="Motone F"/>
            <person name="Kageyama Y"/>
            <person name="Nozu R"/>
            <person name="Adachi N"/>
            <person name="Nishimura O"/>
            <person name="Nakagawa R"/>
            <person name="Tanegashima C"/>
            <person name="Kiyatake I"/>
            <person name="Matsumoto R"/>
            <person name="Murakumo K"/>
            <person name="Nishida K"/>
            <person name="Terakita A"/>
            <person name="Kuratani S"/>
            <person name="Sato K"/>
            <person name="Hyodo S Kuraku.S."/>
        </authorList>
    </citation>
    <scope>NUCLEOTIDE SEQUENCE [LARGE SCALE GENOMIC DNA]</scope>
</reference>
<accession>A0A401TDW0</accession>
<evidence type="ECO:0000256" key="1">
    <source>
        <dbReference type="SAM" id="MobiDB-lite"/>
    </source>
</evidence>
<dbReference type="AlphaFoldDB" id="A0A401TDW0"/>
<protein>
    <submittedName>
        <fullName evidence="2">Uncharacterized protein</fullName>
    </submittedName>
</protein>
<name>A0A401TDW0_CHIPU</name>
<feature type="region of interest" description="Disordered" evidence="1">
    <location>
        <begin position="1"/>
        <end position="22"/>
    </location>
</feature>
<feature type="non-terminal residue" evidence="2">
    <location>
        <position position="105"/>
    </location>
</feature>